<dbReference type="OrthoDB" id="9793324at2"/>
<dbReference type="Pfam" id="PF09551">
    <property type="entry name" value="Spore_II_R"/>
    <property type="match status" value="1"/>
</dbReference>
<dbReference type="EMBL" id="FQZB01000022">
    <property type="protein sequence ID" value="SHK64669.1"/>
    <property type="molecule type" value="Genomic_DNA"/>
</dbReference>
<proteinExistence type="predicted"/>
<accession>A0A1M6U676</accession>
<protein>
    <submittedName>
        <fullName evidence="1">Stage II sporulation protein R</fullName>
    </submittedName>
</protein>
<organism evidence="1 2">
    <name type="scientific">Clostridium cavendishii DSM 21758</name>
    <dbReference type="NCBI Taxonomy" id="1121302"/>
    <lineage>
        <taxon>Bacteria</taxon>
        <taxon>Bacillati</taxon>
        <taxon>Bacillota</taxon>
        <taxon>Clostridia</taxon>
        <taxon>Eubacteriales</taxon>
        <taxon>Clostridiaceae</taxon>
        <taxon>Clostridium</taxon>
    </lineage>
</organism>
<reference evidence="1 2" key="1">
    <citation type="submission" date="2016-11" db="EMBL/GenBank/DDBJ databases">
        <authorList>
            <person name="Jaros S."/>
            <person name="Januszkiewicz K."/>
            <person name="Wedrychowicz H."/>
        </authorList>
    </citation>
    <scope>NUCLEOTIDE SEQUENCE [LARGE SCALE GENOMIC DNA]</scope>
    <source>
        <strain evidence="1 2">DSM 21758</strain>
    </source>
</reference>
<dbReference type="STRING" id="1121302.SAMN02745163_04187"/>
<dbReference type="Proteomes" id="UP000184310">
    <property type="component" value="Unassembled WGS sequence"/>
</dbReference>
<name>A0A1M6U676_9CLOT</name>
<dbReference type="InterPro" id="IPR014202">
    <property type="entry name" value="Spore_II_R"/>
</dbReference>
<dbReference type="NCBIfam" id="TIGR02837">
    <property type="entry name" value="spore_II_R"/>
    <property type="match status" value="1"/>
</dbReference>
<gene>
    <name evidence="1" type="ORF">SAMN02745163_04187</name>
</gene>
<keyword evidence="2" id="KW-1185">Reference proteome</keyword>
<sequence length="224" mass="25849">MKKIIICALSIIILVTSTMIVLSLPVDSNDGQTYKENTEEDISNKLIRFHVIANSDKDEDQNLKLKVRDGILKYIEPKLKDSKSIEESRKILKKNNDEILAIASSIIKSNGYNYKVKSTLDRENFPEKTYGNITLPQGEYEAYRVLIGSASGKNWWCVMFPPLCFVDITKGQVAYKETENQMKKVLNNAEYEKIDNTKEKTKKDKKINFRFKIVDKIKELIDKK</sequence>
<evidence type="ECO:0000313" key="2">
    <source>
        <dbReference type="Proteomes" id="UP000184310"/>
    </source>
</evidence>
<evidence type="ECO:0000313" key="1">
    <source>
        <dbReference type="EMBL" id="SHK64669.1"/>
    </source>
</evidence>
<dbReference type="AlphaFoldDB" id="A0A1M6U676"/>
<dbReference type="RefSeq" id="WP_072992947.1">
    <property type="nucleotide sequence ID" value="NZ_FQZB01000022.1"/>
</dbReference>